<dbReference type="EMBL" id="JAYGOJ010000023">
    <property type="protein sequence ID" value="MEA9435497.1"/>
    <property type="molecule type" value="Genomic_DNA"/>
</dbReference>
<name>A0ABU5W3K2_AERCA</name>
<dbReference type="Proteomes" id="UP001304847">
    <property type="component" value="Unassembled WGS sequence"/>
</dbReference>
<evidence type="ECO:0000313" key="1">
    <source>
        <dbReference type="EMBL" id="MEA9435497.1"/>
    </source>
</evidence>
<proteinExistence type="predicted"/>
<sequence length="146" mass="16899">MNIYTIGFTQKNAENFFGLLKKSNIKTLIDVRLNNVSQLAGFAKKDDLKFFLTELCGADYIHAPEFAPTKDILNAYKKGDMSWEVYEDKFLNLMARRSIEKSIKPALLEDGCLLCSEHEPHFCHRRLVVEYLNEHSSLNLKVKHLF</sequence>
<evidence type="ECO:0000313" key="2">
    <source>
        <dbReference type="Proteomes" id="UP001304847"/>
    </source>
</evidence>
<accession>A0ABU5W3K2</accession>
<dbReference type="InterPro" id="IPR007438">
    <property type="entry name" value="DUF488"/>
</dbReference>
<gene>
    <name evidence="1" type="ORF">VCX44_06580</name>
</gene>
<dbReference type="RefSeq" id="WP_264786682.1">
    <property type="nucleotide sequence ID" value="NZ_AP026896.1"/>
</dbReference>
<comment type="caution">
    <text evidence="1">The sequence shown here is derived from an EMBL/GenBank/DDBJ whole genome shotgun (WGS) entry which is preliminary data.</text>
</comment>
<protein>
    <submittedName>
        <fullName evidence="1">DUF488 domain-containing protein</fullName>
    </submittedName>
</protein>
<organism evidence="1 2">
    <name type="scientific">Aeromonas caviae</name>
    <name type="common">Aeromonas punctata</name>
    <dbReference type="NCBI Taxonomy" id="648"/>
    <lineage>
        <taxon>Bacteria</taxon>
        <taxon>Pseudomonadati</taxon>
        <taxon>Pseudomonadota</taxon>
        <taxon>Gammaproteobacteria</taxon>
        <taxon>Aeromonadales</taxon>
        <taxon>Aeromonadaceae</taxon>
        <taxon>Aeromonas</taxon>
    </lineage>
</organism>
<dbReference type="Pfam" id="PF04343">
    <property type="entry name" value="DUF488"/>
    <property type="match status" value="1"/>
</dbReference>
<keyword evidence="2" id="KW-1185">Reference proteome</keyword>
<dbReference type="PANTHER" id="PTHR39337">
    <property type="entry name" value="BLR5642 PROTEIN"/>
    <property type="match status" value="1"/>
</dbReference>
<reference evidence="1 2" key="1">
    <citation type="submission" date="2023-12" db="EMBL/GenBank/DDBJ databases">
        <title>Characterization of antibiotic resistance in Aeromonas spp. in hospital effluent.</title>
        <authorList>
            <person name="Negoseki B.R.S."/>
            <person name="Krul D."/>
            <person name="Siqueira A.C."/>
            <person name="Almeida M."/>
            <person name="Mesa D."/>
            <person name="Conte D."/>
            <person name="Dalla-Costa L.M."/>
        </authorList>
    </citation>
    <scope>NUCLEOTIDE SEQUENCE [LARGE SCALE GENOMIC DNA]</scope>
    <source>
        <strain evidence="1 2">36v</strain>
    </source>
</reference>
<dbReference type="PANTHER" id="PTHR39337:SF1">
    <property type="entry name" value="BLR5642 PROTEIN"/>
    <property type="match status" value="1"/>
</dbReference>